<evidence type="ECO:0000313" key="2">
    <source>
        <dbReference type="EMBL" id="RDY05025.1"/>
    </source>
</evidence>
<protein>
    <submittedName>
        <fullName evidence="2">Uncharacterized protein</fullName>
    </submittedName>
</protein>
<gene>
    <name evidence="2" type="ORF">CR513_11188</name>
</gene>
<accession>A0A371HQG7</accession>
<evidence type="ECO:0000313" key="3">
    <source>
        <dbReference type="Proteomes" id="UP000257109"/>
    </source>
</evidence>
<name>A0A371HQG7_MUCPR</name>
<dbReference type="PANTHER" id="PTHR35046:SF9">
    <property type="entry name" value="RNA-DIRECTED DNA POLYMERASE"/>
    <property type="match status" value="1"/>
</dbReference>
<keyword evidence="3" id="KW-1185">Reference proteome</keyword>
<dbReference type="EMBL" id="QJKJ01001960">
    <property type="protein sequence ID" value="RDY05025.1"/>
    <property type="molecule type" value="Genomic_DNA"/>
</dbReference>
<dbReference type="AlphaFoldDB" id="A0A371HQG7"/>
<dbReference type="PANTHER" id="PTHR35046">
    <property type="entry name" value="ZINC KNUCKLE (CCHC-TYPE) FAMILY PROTEIN"/>
    <property type="match status" value="1"/>
</dbReference>
<organism evidence="2 3">
    <name type="scientific">Mucuna pruriens</name>
    <name type="common">Velvet bean</name>
    <name type="synonym">Dolichos pruriens</name>
    <dbReference type="NCBI Taxonomy" id="157652"/>
    <lineage>
        <taxon>Eukaryota</taxon>
        <taxon>Viridiplantae</taxon>
        <taxon>Streptophyta</taxon>
        <taxon>Embryophyta</taxon>
        <taxon>Tracheophyta</taxon>
        <taxon>Spermatophyta</taxon>
        <taxon>Magnoliopsida</taxon>
        <taxon>eudicotyledons</taxon>
        <taxon>Gunneridae</taxon>
        <taxon>Pentapetalae</taxon>
        <taxon>rosids</taxon>
        <taxon>fabids</taxon>
        <taxon>Fabales</taxon>
        <taxon>Fabaceae</taxon>
        <taxon>Papilionoideae</taxon>
        <taxon>50 kb inversion clade</taxon>
        <taxon>NPAAA clade</taxon>
        <taxon>indigoferoid/millettioid clade</taxon>
        <taxon>Phaseoleae</taxon>
        <taxon>Mucuna</taxon>
    </lineage>
</organism>
<proteinExistence type="predicted"/>
<dbReference type="Proteomes" id="UP000257109">
    <property type="component" value="Unassembled WGS sequence"/>
</dbReference>
<feature type="region of interest" description="Disordered" evidence="1">
    <location>
        <begin position="80"/>
        <end position="100"/>
    </location>
</feature>
<sequence>MMRKIFVQPSYTRNLYNKLQRLYQGFRSVEEEVRSTMAQFLHGLNREIQDVVKLQHYGTLGGGVFLERPMVVLVIGREKREKEKARKEKSPKKGSNSSLG</sequence>
<reference evidence="2" key="1">
    <citation type="submission" date="2018-05" db="EMBL/GenBank/DDBJ databases">
        <title>Draft genome of Mucuna pruriens seed.</title>
        <authorList>
            <person name="Nnadi N.E."/>
            <person name="Vos R."/>
            <person name="Hasami M.H."/>
            <person name="Devisetty U.K."/>
            <person name="Aguiy J.C."/>
        </authorList>
    </citation>
    <scope>NUCLEOTIDE SEQUENCE [LARGE SCALE GENOMIC DNA]</scope>
    <source>
        <strain evidence="2">JCA_2017</strain>
    </source>
</reference>
<comment type="caution">
    <text evidence="2">The sequence shown here is derived from an EMBL/GenBank/DDBJ whole genome shotgun (WGS) entry which is preliminary data.</text>
</comment>
<evidence type="ECO:0000256" key="1">
    <source>
        <dbReference type="SAM" id="MobiDB-lite"/>
    </source>
</evidence>
<feature type="non-terminal residue" evidence="2">
    <location>
        <position position="1"/>
    </location>
</feature>
<dbReference type="OrthoDB" id="1747743at2759"/>